<feature type="domain" description="J" evidence="3">
    <location>
        <begin position="5"/>
        <end position="70"/>
    </location>
</feature>
<dbReference type="InterPro" id="IPR002939">
    <property type="entry name" value="DnaJ_C"/>
</dbReference>
<organism evidence="4 5">
    <name type="scientific">Paludisphaera mucosa</name>
    <dbReference type="NCBI Taxonomy" id="3030827"/>
    <lineage>
        <taxon>Bacteria</taxon>
        <taxon>Pseudomonadati</taxon>
        <taxon>Planctomycetota</taxon>
        <taxon>Planctomycetia</taxon>
        <taxon>Isosphaerales</taxon>
        <taxon>Isosphaeraceae</taxon>
        <taxon>Paludisphaera</taxon>
    </lineage>
</organism>
<dbReference type="PANTHER" id="PTHR43096:SF52">
    <property type="entry name" value="DNAJ HOMOLOG 1, MITOCHONDRIAL-RELATED"/>
    <property type="match status" value="1"/>
</dbReference>
<dbReference type="EMBL" id="JARRAG010000001">
    <property type="protein sequence ID" value="MDG3003793.1"/>
    <property type="molecule type" value="Genomic_DNA"/>
</dbReference>
<feature type="region of interest" description="Disordered" evidence="2">
    <location>
        <begin position="184"/>
        <end position="213"/>
    </location>
</feature>
<dbReference type="RefSeq" id="WP_277860141.1">
    <property type="nucleotide sequence ID" value="NZ_JARRAG010000001.1"/>
</dbReference>
<dbReference type="CDD" id="cd10747">
    <property type="entry name" value="DnaJ_C"/>
    <property type="match status" value="1"/>
</dbReference>
<dbReference type="InterPro" id="IPR018253">
    <property type="entry name" value="DnaJ_domain_CS"/>
</dbReference>
<sequence>MPDRDYYEVLGVARDATADAVKKAYRKLARQYHPDVNPGDKGAEKSFKEVQQAYDILSDQEKRALYDRYGAAGFEGMGSAGPRTSASEWTARFGQPGQETVDFSDFFGSFAQGGGGHGGEEGGSGLFEDLIGRMRGGGGRAAGKPRAGRDVEAHLSIPFLTAVRGGQTSIDVQRGDGKRESLVVKVPPGVDDGSKLRLKGQGEPGPKGAPAGDMTIILTVEPHPYFKREDRNLLVEVPLTVAEAVLGARIEVPSLDGMKSLTIPAGTSSGQKLRLKGQGVPGSGGKPDGDLFVVVRIVAPKNIDDESKRLIQEFAELNKQDPRAGLW</sequence>
<evidence type="ECO:0000313" key="4">
    <source>
        <dbReference type="EMBL" id="MDG3003793.1"/>
    </source>
</evidence>
<dbReference type="PRINTS" id="PR00625">
    <property type="entry name" value="JDOMAIN"/>
</dbReference>
<protein>
    <submittedName>
        <fullName evidence="4">DnaJ C-terminal domain-containing protein</fullName>
    </submittedName>
</protein>
<dbReference type="Gene3D" id="2.60.260.20">
    <property type="entry name" value="Urease metallochaperone UreE, N-terminal domain"/>
    <property type="match status" value="2"/>
</dbReference>
<proteinExistence type="predicted"/>
<comment type="caution">
    <text evidence="4">The sequence shown here is derived from an EMBL/GenBank/DDBJ whole genome shotgun (WGS) entry which is preliminary data.</text>
</comment>
<evidence type="ECO:0000256" key="1">
    <source>
        <dbReference type="ARBA" id="ARBA00023186"/>
    </source>
</evidence>
<dbReference type="InterPro" id="IPR036869">
    <property type="entry name" value="J_dom_sf"/>
</dbReference>
<dbReference type="Pfam" id="PF00226">
    <property type="entry name" value="DnaJ"/>
    <property type="match status" value="1"/>
</dbReference>
<dbReference type="SUPFAM" id="SSF49493">
    <property type="entry name" value="HSP40/DnaJ peptide-binding domain"/>
    <property type="match status" value="2"/>
</dbReference>
<dbReference type="Gene3D" id="1.10.287.110">
    <property type="entry name" value="DnaJ domain"/>
    <property type="match status" value="1"/>
</dbReference>
<dbReference type="Pfam" id="PF01556">
    <property type="entry name" value="DnaJ_C"/>
    <property type="match status" value="1"/>
</dbReference>
<dbReference type="PROSITE" id="PS50076">
    <property type="entry name" value="DNAJ_2"/>
    <property type="match status" value="1"/>
</dbReference>
<evidence type="ECO:0000259" key="3">
    <source>
        <dbReference type="PROSITE" id="PS50076"/>
    </source>
</evidence>
<dbReference type="InterPro" id="IPR008971">
    <property type="entry name" value="HSP40/DnaJ_pept-bd"/>
</dbReference>
<accession>A0ABT6F8S8</accession>
<dbReference type="SUPFAM" id="SSF46565">
    <property type="entry name" value="Chaperone J-domain"/>
    <property type="match status" value="1"/>
</dbReference>
<evidence type="ECO:0000313" key="5">
    <source>
        <dbReference type="Proteomes" id="UP001216907"/>
    </source>
</evidence>
<dbReference type="SMART" id="SM00271">
    <property type="entry name" value="DnaJ"/>
    <property type="match status" value="1"/>
</dbReference>
<gene>
    <name evidence="4" type="ORF">PZE19_08425</name>
</gene>
<evidence type="ECO:0000256" key="2">
    <source>
        <dbReference type="SAM" id="MobiDB-lite"/>
    </source>
</evidence>
<reference evidence="4 5" key="1">
    <citation type="submission" date="2023-03" db="EMBL/GenBank/DDBJ databases">
        <title>Paludisphaera mucosa sp. nov. a novel planctomycete from northern fen.</title>
        <authorList>
            <person name="Ivanova A."/>
        </authorList>
    </citation>
    <scope>NUCLEOTIDE SEQUENCE [LARGE SCALE GENOMIC DNA]</scope>
    <source>
        <strain evidence="4 5">Pla2</strain>
    </source>
</reference>
<dbReference type="Proteomes" id="UP001216907">
    <property type="component" value="Unassembled WGS sequence"/>
</dbReference>
<keyword evidence="5" id="KW-1185">Reference proteome</keyword>
<dbReference type="PROSITE" id="PS00636">
    <property type="entry name" value="DNAJ_1"/>
    <property type="match status" value="1"/>
</dbReference>
<dbReference type="InterPro" id="IPR001623">
    <property type="entry name" value="DnaJ_domain"/>
</dbReference>
<keyword evidence="1" id="KW-0143">Chaperone</keyword>
<name>A0ABT6F8S8_9BACT</name>
<dbReference type="PANTHER" id="PTHR43096">
    <property type="entry name" value="DNAJ HOMOLOG 1, MITOCHONDRIAL-RELATED"/>
    <property type="match status" value="1"/>
</dbReference>
<dbReference type="CDD" id="cd06257">
    <property type="entry name" value="DnaJ"/>
    <property type="match status" value="1"/>
</dbReference>